<evidence type="ECO:0000256" key="1">
    <source>
        <dbReference type="SAM" id="Phobius"/>
    </source>
</evidence>
<keyword evidence="1" id="KW-1133">Transmembrane helix</keyword>
<reference evidence="2 3" key="1">
    <citation type="submission" date="2018-12" db="EMBL/GenBank/DDBJ databases">
        <authorList>
            <person name="Toschakov S.V."/>
        </authorList>
    </citation>
    <scope>NUCLEOTIDE SEQUENCE [LARGE SCALE GENOMIC DNA]</scope>
    <source>
        <strain evidence="2 3">GM2012</strain>
    </source>
</reference>
<dbReference type="Proteomes" id="UP000280296">
    <property type="component" value="Unassembled WGS sequence"/>
</dbReference>
<keyword evidence="1" id="KW-0812">Transmembrane</keyword>
<keyword evidence="1" id="KW-0472">Membrane</keyword>
<evidence type="ECO:0000313" key="2">
    <source>
        <dbReference type="EMBL" id="RUL87978.1"/>
    </source>
</evidence>
<evidence type="ECO:0000313" key="3">
    <source>
        <dbReference type="Proteomes" id="UP000280296"/>
    </source>
</evidence>
<dbReference type="OrthoDB" id="9806357at2"/>
<feature type="transmembrane region" description="Helical" evidence="1">
    <location>
        <begin position="20"/>
        <end position="36"/>
    </location>
</feature>
<dbReference type="Pfam" id="PF11376">
    <property type="entry name" value="DUF3179"/>
    <property type="match status" value="1"/>
</dbReference>
<comment type="caution">
    <text evidence="2">The sequence shown here is derived from an EMBL/GenBank/DDBJ whole genome shotgun (WGS) entry which is preliminary data.</text>
</comment>
<keyword evidence="3" id="KW-1185">Reference proteome</keyword>
<proteinExistence type="predicted"/>
<dbReference type="InterPro" id="IPR021516">
    <property type="entry name" value="DUF3179"/>
</dbReference>
<dbReference type="EMBL" id="RYZH01000015">
    <property type="protein sequence ID" value="RUL87978.1"/>
    <property type="molecule type" value="Genomic_DNA"/>
</dbReference>
<accession>A0A432MLK7</accession>
<sequence length="343" mass="38365">MAMTDNIRDRGRERYRGAKLAIALALVAVAAGKFYLDRDEWATALARQPQVRPSSPDFDLSRATIPREEIRAGGPPKDGIPALTDPEFIAADRAQYLRPDDRVAGVVIGGDARAYPLRILTWHEVVNDTIQGVPVVVSYCPLCDSVAAFDRRTPEGVKEFGVSGLLYNSNVLMYDRGGRSEGLWSQLKAEAVSGPQAGQPLRALPVELTTWRDWRARHPDTTVLSARTGHPRDYRADPYRGYLDRPGLMFPARPTSDLLPEKAKVLGVWSDGAAKAYPLAAFADRREPTLVKDEVAGRKLTLRYDPRSESLRVVEADEGLRWMYSLWFAWYAFHPETEIAMIR</sequence>
<reference evidence="2 3" key="2">
    <citation type="submission" date="2019-01" db="EMBL/GenBank/DDBJ databases">
        <title>Tautonia sociabilis, a novel thermotolerant planctomycete of Isosphaeraceae family, isolated from a 4000 m deep subterranean habitat.</title>
        <authorList>
            <person name="Kovaleva O.L."/>
            <person name="Elcheninov A.G."/>
            <person name="Van Heerden E."/>
            <person name="Toshchakov S.V."/>
            <person name="Novikov A."/>
            <person name="Bonch-Osmolovskaya E.A."/>
            <person name="Kublanov I.V."/>
        </authorList>
    </citation>
    <scope>NUCLEOTIDE SEQUENCE [LARGE SCALE GENOMIC DNA]</scope>
    <source>
        <strain evidence="2 3">GM2012</strain>
    </source>
</reference>
<gene>
    <name evidence="2" type="ORF">TsocGM_09655</name>
</gene>
<organism evidence="2 3">
    <name type="scientific">Tautonia sociabilis</name>
    <dbReference type="NCBI Taxonomy" id="2080755"/>
    <lineage>
        <taxon>Bacteria</taxon>
        <taxon>Pseudomonadati</taxon>
        <taxon>Planctomycetota</taxon>
        <taxon>Planctomycetia</taxon>
        <taxon>Isosphaerales</taxon>
        <taxon>Isosphaeraceae</taxon>
        <taxon>Tautonia</taxon>
    </lineage>
</organism>
<name>A0A432MLK7_9BACT</name>
<protein>
    <submittedName>
        <fullName evidence="2">DUF3179 domain-containing protein</fullName>
    </submittedName>
</protein>
<dbReference type="AlphaFoldDB" id="A0A432MLK7"/>